<dbReference type="HOGENOM" id="CLU_1017881_0_0_2"/>
<evidence type="ECO:0000313" key="4">
    <source>
        <dbReference type="Proteomes" id="UP000003980"/>
    </source>
</evidence>
<evidence type="ECO:0000313" key="3">
    <source>
        <dbReference type="EMBL" id="EHP69283.1"/>
    </source>
</evidence>
<gene>
    <name evidence="3" type="ORF">MetMK1DRAFT_00020320</name>
</gene>
<dbReference type="OrthoDB" id="33505at2157"/>
<dbReference type="GO" id="GO:0003677">
    <property type="term" value="F:DNA binding"/>
    <property type="evidence" value="ECO:0007669"/>
    <property type="project" value="UniProtKB-KW"/>
</dbReference>
<dbReference type="Proteomes" id="UP000003980">
    <property type="component" value="Unassembled WGS sequence"/>
</dbReference>
<sequence length="276" mass="31048">MKERLIEAKIVDFGKLKEIYSDIVYYIQYTKALERTGAKEKPNPPPSLRGLSLLYSKLRIGPLKVVNTGNLFKLEKVDAKVSSDQGGQPAYAIVDFSDGIKVYLAYVTEDPIVGVDLGIRHLFTVVAILDGGKVFRTKYIGNGSLIETFTKYMGEGQGLSYIAEIRSKVRGAVKELADFMEEVSPKVVALEDLRYYEARIGKGLRLVEDLLEKEFIERGIRFKRLDPHNTSRICSRCGYKKGEILGSIFVCPACGYKVDRDFNAAYNLAMKCYYTC</sequence>
<dbReference type="InterPro" id="IPR010095">
    <property type="entry name" value="Cas12f1-like_TNB"/>
</dbReference>
<dbReference type="RefSeq" id="WP_009073175.1">
    <property type="nucleotide sequence ID" value="NZ_JH597768.1"/>
</dbReference>
<evidence type="ECO:0000259" key="2">
    <source>
        <dbReference type="Pfam" id="PF07282"/>
    </source>
</evidence>
<dbReference type="eggNOG" id="arCOG00684">
    <property type="taxonomic scope" value="Archaea"/>
</dbReference>
<proteinExistence type="predicted"/>
<dbReference type="EMBL" id="JH597768">
    <property type="protein sequence ID" value="EHP69283.1"/>
    <property type="molecule type" value="Genomic_DNA"/>
</dbReference>
<dbReference type="STRING" id="671065.MetMK1DRAFT_00020320"/>
<accession>H2C656</accession>
<name>H2C656_9CREN</name>
<reference evidence="3 4" key="1">
    <citation type="submission" date="2012-01" db="EMBL/GenBank/DDBJ databases">
        <title>Improved High-Quality Draft sequence of Metallosphaera yellowstonensis MK1.</title>
        <authorList>
            <consortium name="US DOE Joint Genome Institute"/>
            <person name="Lucas S."/>
            <person name="Han J."/>
            <person name="Cheng J.-F."/>
            <person name="Goodwin L."/>
            <person name="Pitluck S."/>
            <person name="Peters L."/>
            <person name="Teshima H."/>
            <person name="Detter J.C."/>
            <person name="Han C."/>
            <person name="Tapia R."/>
            <person name="Land M."/>
            <person name="Hauser L."/>
            <person name="Kyrpides N."/>
            <person name="Kozubal M."/>
            <person name="Macur R.E."/>
            <person name="Jay Z."/>
            <person name="Inskeep W."/>
            <person name="Woyke T."/>
        </authorList>
    </citation>
    <scope>NUCLEOTIDE SEQUENCE [LARGE SCALE GENOMIC DNA]</scope>
    <source>
        <strain evidence="3 4">MK1</strain>
    </source>
</reference>
<keyword evidence="1" id="KW-0238">DNA-binding</keyword>
<dbReference type="AlphaFoldDB" id="H2C656"/>
<organism evidence="3 4">
    <name type="scientific">Metallosphaera yellowstonensis MK1</name>
    <dbReference type="NCBI Taxonomy" id="671065"/>
    <lineage>
        <taxon>Archaea</taxon>
        <taxon>Thermoproteota</taxon>
        <taxon>Thermoprotei</taxon>
        <taxon>Sulfolobales</taxon>
        <taxon>Sulfolobaceae</taxon>
        <taxon>Metallosphaera</taxon>
    </lineage>
</organism>
<feature type="domain" description="Cas12f1-like TNB" evidence="2">
    <location>
        <begin position="209"/>
        <end position="268"/>
    </location>
</feature>
<keyword evidence="4" id="KW-1185">Reference proteome</keyword>
<dbReference type="Pfam" id="PF07282">
    <property type="entry name" value="Cas12f1-like_TNB"/>
    <property type="match status" value="1"/>
</dbReference>
<protein>
    <submittedName>
        <fullName evidence="3">Transposase</fullName>
    </submittedName>
</protein>
<evidence type="ECO:0000256" key="1">
    <source>
        <dbReference type="ARBA" id="ARBA00023125"/>
    </source>
</evidence>